<sequence>MSVRKIKGSYWVDFSINRRRYRKRSPHNSQKGGRDYEAVLRQKLARGESIDADANTTQQEQTFEEFAWKWFETYVMPNNKFLEQRAKKYILQKCLVPFFGKLRLEEITTQHVEQYKALALKKGSARKTVNNQLAVFSKLITTAYDWFNLSGRRPKILWLKCPPPSTDFLSADECTLLLSKADGVIREMILTGLRTGMRQGELAGLQWSCIDWQNQLLTVRYSRCPRTGKLMSPKSNRVRHIPIDPDVYQMLFNRKRDTGYVFLDKGEMPFATHNLIRKIRDVRYAAGLRPLGWHMLRHTFASHLAMKGAPILNVQALLGHSTITMTMRYAHVAPSALRESINLLSPKNAINANFGQPAGNQWTETIQQEAKNL</sequence>
<dbReference type="PROSITE" id="PS51898">
    <property type="entry name" value="TYR_RECOMBINASE"/>
    <property type="match status" value="1"/>
</dbReference>
<proteinExistence type="inferred from homology"/>
<reference evidence="6 7" key="1">
    <citation type="journal article" date="2015" name="Nature">
        <title>rRNA introns, odd ribosomes, and small enigmatic genomes across a large radiation of phyla.</title>
        <authorList>
            <person name="Brown C.T."/>
            <person name="Hug L.A."/>
            <person name="Thomas B.C."/>
            <person name="Sharon I."/>
            <person name="Castelle C.J."/>
            <person name="Singh A."/>
            <person name="Wilkins M.J."/>
            <person name="Williams K.H."/>
            <person name="Banfield J.F."/>
        </authorList>
    </citation>
    <scope>NUCLEOTIDE SEQUENCE [LARGE SCALE GENOMIC DNA]</scope>
</reference>
<keyword evidence="3" id="KW-0238">DNA-binding</keyword>
<dbReference type="Gene3D" id="1.10.150.130">
    <property type="match status" value="1"/>
</dbReference>
<keyword evidence="4" id="KW-0233">DNA recombination</keyword>
<dbReference type="CDD" id="cd01189">
    <property type="entry name" value="INT_ICEBs1_C_like"/>
    <property type="match status" value="1"/>
</dbReference>
<dbReference type="AlphaFoldDB" id="A0A0G1Y061"/>
<evidence type="ECO:0000256" key="4">
    <source>
        <dbReference type="ARBA" id="ARBA00023172"/>
    </source>
</evidence>
<dbReference type="PANTHER" id="PTHR30349">
    <property type="entry name" value="PHAGE INTEGRASE-RELATED"/>
    <property type="match status" value="1"/>
</dbReference>
<dbReference type="PANTHER" id="PTHR30349:SF64">
    <property type="entry name" value="PROPHAGE INTEGRASE INTD-RELATED"/>
    <property type="match status" value="1"/>
</dbReference>
<dbReference type="SUPFAM" id="SSF56349">
    <property type="entry name" value="DNA breaking-rejoining enzymes"/>
    <property type="match status" value="1"/>
</dbReference>
<dbReference type="Proteomes" id="UP000033965">
    <property type="component" value="Unassembled WGS sequence"/>
</dbReference>
<dbReference type="GO" id="GO:0015074">
    <property type="term" value="P:DNA integration"/>
    <property type="evidence" value="ECO:0007669"/>
    <property type="project" value="UniProtKB-KW"/>
</dbReference>
<gene>
    <name evidence="6" type="ORF">UY44_C0012G0001</name>
</gene>
<dbReference type="Pfam" id="PF14659">
    <property type="entry name" value="Phage_int_SAM_3"/>
    <property type="match status" value="1"/>
</dbReference>
<comment type="caution">
    <text evidence="6">The sequence shown here is derived from an EMBL/GenBank/DDBJ whole genome shotgun (WGS) entry which is preliminary data.</text>
</comment>
<feature type="domain" description="Tyr recombinase" evidence="5">
    <location>
        <begin position="164"/>
        <end position="342"/>
    </location>
</feature>
<evidence type="ECO:0000256" key="3">
    <source>
        <dbReference type="ARBA" id="ARBA00023125"/>
    </source>
</evidence>
<protein>
    <submittedName>
        <fullName evidence="6">Site-specific recombinase, phage integrase family protein</fullName>
    </submittedName>
</protein>
<evidence type="ECO:0000313" key="7">
    <source>
        <dbReference type="Proteomes" id="UP000033965"/>
    </source>
</evidence>
<dbReference type="InterPro" id="IPR013762">
    <property type="entry name" value="Integrase-like_cat_sf"/>
</dbReference>
<comment type="similarity">
    <text evidence="1">Belongs to the 'phage' integrase family.</text>
</comment>
<dbReference type="InterPro" id="IPR004107">
    <property type="entry name" value="Integrase_SAM-like_N"/>
</dbReference>
<dbReference type="InterPro" id="IPR050090">
    <property type="entry name" value="Tyrosine_recombinase_XerCD"/>
</dbReference>
<dbReference type="Gene3D" id="1.10.443.10">
    <property type="entry name" value="Intergrase catalytic core"/>
    <property type="match status" value="1"/>
</dbReference>
<dbReference type="EMBL" id="LCPZ01000012">
    <property type="protein sequence ID" value="KKW08287.1"/>
    <property type="molecule type" value="Genomic_DNA"/>
</dbReference>
<dbReference type="GO" id="GO:0006310">
    <property type="term" value="P:DNA recombination"/>
    <property type="evidence" value="ECO:0007669"/>
    <property type="project" value="UniProtKB-KW"/>
</dbReference>
<accession>A0A0G1Y061</accession>
<dbReference type="Pfam" id="PF00589">
    <property type="entry name" value="Phage_integrase"/>
    <property type="match status" value="1"/>
</dbReference>
<evidence type="ECO:0000256" key="1">
    <source>
        <dbReference type="ARBA" id="ARBA00008857"/>
    </source>
</evidence>
<evidence type="ECO:0000313" key="6">
    <source>
        <dbReference type="EMBL" id="KKW08287.1"/>
    </source>
</evidence>
<dbReference type="InterPro" id="IPR002104">
    <property type="entry name" value="Integrase_catalytic"/>
</dbReference>
<dbReference type="InterPro" id="IPR011010">
    <property type="entry name" value="DNA_brk_join_enz"/>
</dbReference>
<evidence type="ECO:0000259" key="5">
    <source>
        <dbReference type="PROSITE" id="PS51898"/>
    </source>
</evidence>
<keyword evidence="2" id="KW-0229">DNA integration</keyword>
<organism evidence="6 7">
    <name type="scientific">Candidatus Kaiserbacteria bacterium GW2011_GWA2_49_19</name>
    <dbReference type="NCBI Taxonomy" id="1618669"/>
    <lineage>
        <taxon>Bacteria</taxon>
        <taxon>Candidatus Kaiseribacteriota</taxon>
    </lineage>
</organism>
<name>A0A0G1Y061_9BACT</name>
<evidence type="ECO:0000256" key="2">
    <source>
        <dbReference type="ARBA" id="ARBA00022908"/>
    </source>
</evidence>
<dbReference type="InterPro" id="IPR010998">
    <property type="entry name" value="Integrase_recombinase_N"/>
</dbReference>
<dbReference type="GO" id="GO:0003677">
    <property type="term" value="F:DNA binding"/>
    <property type="evidence" value="ECO:0007669"/>
    <property type="project" value="UniProtKB-KW"/>
</dbReference>